<proteinExistence type="predicted"/>
<dbReference type="AlphaFoldDB" id="A0A9P7S2X7"/>
<name>A0A9P7S2X7_9AGAR</name>
<evidence type="ECO:0000313" key="1">
    <source>
        <dbReference type="EMBL" id="KAG7094193.1"/>
    </source>
</evidence>
<accession>A0A9P7S2X7</accession>
<dbReference type="GeneID" id="66076876"/>
<sequence>MFTASLDIELLGMLWDRYWARALRQSPHISNRAYAVLKLYDLHQELSRVTMGIPNTGAALPPLFEKENLPKREMIRRKRKPVQFAGGAGLTGVDICRRHCLRNRRFTRRTGASDSTTGVQYPDKNKATEGGLFLYLPIIANITRVPKATDKVNGN</sequence>
<keyword evidence="2" id="KW-1185">Reference proteome</keyword>
<evidence type="ECO:0000313" key="2">
    <source>
        <dbReference type="Proteomes" id="UP001049176"/>
    </source>
</evidence>
<reference evidence="1" key="1">
    <citation type="journal article" date="2021" name="Genome Biol. Evol.">
        <title>The assembled and annotated genome of the fairy-ring fungus Marasmius oreades.</title>
        <authorList>
            <person name="Hiltunen M."/>
            <person name="Ament-Velasquez S.L."/>
            <person name="Johannesson H."/>
        </authorList>
    </citation>
    <scope>NUCLEOTIDE SEQUENCE</scope>
    <source>
        <strain evidence="1">03SP1</strain>
    </source>
</reference>
<comment type="caution">
    <text evidence="1">The sequence shown here is derived from an EMBL/GenBank/DDBJ whole genome shotgun (WGS) entry which is preliminary data.</text>
</comment>
<organism evidence="1 2">
    <name type="scientific">Marasmius oreades</name>
    <name type="common">fairy-ring Marasmius</name>
    <dbReference type="NCBI Taxonomy" id="181124"/>
    <lineage>
        <taxon>Eukaryota</taxon>
        <taxon>Fungi</taxon>
        <taxon>Dikarya</taxon>
        <taxon>Basidiomycota</taxon>
        <taxon>Agaricomycotina</taxon>
        <taxon>Agaricomycetes</taxon>
        <taxon>Agaricomycetidae</taxon>
        <taxon>Agaricales</taxon>
        <taxon>Marasmiineae</taxon>
        <taxon>Marasmiaceae</taxon>
        <taxon>Marasmius</taxon>
    </lineage>
</organism>
<protein>
    <submittedName>
        <fullName evidence="1">Uncharacterized protein</fullName>
    </submittedName>
</protein>
<dbReference type="RefSeq" id="XP_043010663.1">
    <property type="nucleotide sequence ID" value="XM_043152577.1"/>
</dbReference>
<dbReference type="EMBL" id="CM032184">
    <property type="protein sequence ID" value="KAG7094193.1"/>
    <property type="molecule type" value="Genomic_DNA"/>
</dbReference>
<dbReference type="OrthoDB" id="605656at2759"/>
<gene>
    <name evidence="1" type="ORF">E1B28_007800</name>
</gene>
<dbReference type="Proteomes" id="UP001049176">
    <property type="component" value="Chromosome 4"/>
</dbReference>
<dbReference type="KEGG" id="more:E1B28_007800"/>